<dbReference type="AlphaFoldDB" id="A0A2N0WEZ6"/>
<accession>A0A2N0WEZ6</accession>
<evidence type="ECO:0000313" key="2">
    <source>
        <dbReference type="EMBL" id="PKF33451.1"/>
    </source>
</evidence>
<organism evidence="2 3">
    <name type="scientific">Acinetobacter proteolyticus</name>
    <dbReference type="NCBI Taxonomy" id="1776741"/>
    <lineage>
        <taxon>Bacteria</taxon>
        <taxon>Pseudomonadati</taxon>
        <taxon>Pseudomonadota</taxon>
        <taxon>Gammaproteobacteria</taxon>
        <taxon>Moraxellales</taxon>
        <taxon>Moraxellaceae</taxon>
        <taxon>Acinetobacter</taxon>
    </lineage>
</organism>
<dbReference type="GO" id="GO:0003677">
    <property type="term" value="F:DNA binding"/>
    <property type="evidence" value="ECO:0007669"/>
    <property type="project" value="UniProtKB-KW"/>
</dbReference>
<dbReference type="Proteomes" id="UP000233553">
    <property type="component" value="Unassembled WGS sequence"/>
</dbReference>
<reference evidence="2 3" key="1">
    <citation type="submission" date="2017-12" db="EMBL/GenBank/DDBJ databases">
        <title>Draft Genome sequences of multiple microbial strains isolated from spacecraft associated surfaces.</title>
        <authorList>
            <person name="Seuylemezian A."/>
            <person name="Vaishampayan P."/>
            <person name="Venkateswaran K."/>
        </authorList>
    </citation>
    <scope>NUCLEOTIDE SEQUENCE [LARGE SCALE GENOMIC DNA]</scope>
    <source>
        <strain evidence="2 3">2P01AA</strain>
    </source>
</reference>
<comment type="caution">
    <text evidence="2">The sequence shown here is derived from an EMBL/GenBank/DDBJ whole genome shotgun (WGS) entry which is preliminary data.</text>
</comment>
<evidence type="ECO:0000313" key="3">
    <source>
        <dbReference type="Proteomes" id="UP000233553"/>
    </source>
</evidence>
<dbReference type="Pfam" id="PF03374">
    <property type="entry name" value="ANT"/>
    <property type="match status" value="1"/>
</dbReference>
<dbReference type="RefSeq" id="WP_101236624.1">
    <property type="nucleotide sequence ID" value="NZ_PISJ01000013.1"/>
</dbReference>
<dbReference type="EMBL" id="PISJ01000013">
    <property type="protein sequence ID" value="PKF33451.1"/>
    <property type="molecule type" value="Genomic_DNA"/>
</dbReference>
<dbReference type="InterPro" id="IPR014054">
    <property type="entry name" value="Phage_regulatory_Rha"/>
</dbReference>
<gene>
    <name evidence="2" type="ORF">CW311_11675</name>
</gene>
<protein>
    <submittedName>
        <fullName evidence="2">DNA-binding protein</fullName>
    </submittedName>
</protein>
<proteinExistence type="predicted"/>
<evidence type="ECO:0000259" key="1">
    <source>
        <dbReference type="Pfam" id="PF03374"/>
    </source>
</evidence>
<keyword evidence="2" id="KW-0238">DNA-binding</keyword>
<sequence>MNAIVPIQLQTMNSLEIAELVQAEHRAVVLSIERLAKRGTIQLSSMVKVENKQSLSPNRFTNVYQFTGEQGKRDSIIVVAQLCPEFTARLVDRWQELEAQVAKPIDPMKLLADPHALRNALLTYSEKVIELEHQVEVMQPTVEAFKRIAKADGSFCLRDTANNLQMRQSDLIKWLQLNGWIYKRPGNAAWHGYSDKLQAGYLEHKTEVITRPDGSEKITEQVRVTPKGLTKLSKLLGNHNA</sequence>
<feature type="domain" description="Antirepressor protein C-terminal" evidence="1">
    <location>
        <begin position="132"/>
        <end position="238"/>
    </location>
</feature>
<name>A0A2N0WEZ6_9GAMM</name>
<dbReference type="Pfam" id="PF09669">
    <property type="entry name" value="Phage_pRha"/>
    <property type="match status" value="1"/>
</dbReference>
<dbReference type="InterPro" id="IPR005039">
    <property type="entry name" value="Ant_C"/>
</dbReference>